<comment type="similarity">
    <text evidence="1">Belongs to the class-III pyridoxal-phosphate-dependent aminotransferase family.</text>
</comment>
<name>A0A381XTU9_9ZZZZ</name>
<evidence type="ECO:0008006" key="4">
    <source>
        <dbReference type="Google" id="ProtNLM"/>
    </source>
</evidence>
<evidence type="ECO:0000256" key="1">
    <source>
        <dbReference type="ARBA" id="ARBA00008954"/>
    </source>
</evidence>
<dbReference type="PANTHER" id="PTHR45688">
    <property type="match status" value="1"/>
</dbReference>
<dbReference type="InterPro" id="IPR005814">
    <property type="entry name" value="Aminotrans_3"/>
</dbReference>
<evidence type="ECO:0000313" key="3">
    <source>
        <dbReference type="EMBL" id="SVA68135.1"/>
    </source>
</evidence>
<dbReference type="Pfam" id="PF00202">
    <property type="entry name" value="Aminotran_3"/>
    <property type="match status" value="1"/>
</dbReference>
<feature type="non-terminal residue" evidence="3">
    <location>
        <position position="304"/>
    </location>
</feature>
<sequence>MNRELLERRHRIMGRKAPLFYREPLHIVRGEGVWLYDTEGKRYLDCYNNVPCVGHCHPRVVEALTEQATALNVHTRFLHETVVEYGERLTATLADDLTMLFMTCTGTESNELALRMARKVTGKEGIICTNATYHGNSTAVHALSTGFNQGKPCGPGVKAINFPDTYRPMEGLSGSALTDALIAQLEATIAEFNDESLGFAGLLVCPIFANEGLPNLPPDYLPRVARAVREAGGLVIFDEVQAGFGRSGKMWGHEHSGVGPDICTLGKPMGNGHPVAGVVCTDAIGNGFRDGVMYFNTFGGNPVS</sequence>
<reference evidence="3" key="1">
    <citation type="submission" date="2018-05" db="EMBL/GenBank/DDBJ databases">
        <authorList>
            <person name="Lanie J.A."/>
            <person name="Ng W.-L."/>
            <person name="Kazmierczak K.M."/>
            <person name="Andrzejewski T.M."/>
            <person name="Davidsen T.M."/>
            <person name="Wayne K.J."/>
            <person name="Tettelin H."/>
            <person name="Glass J.I."/>
            <person name="Rusch D."/>
            <person name="Podicherti R."/>
            <person name="Tsui H.-C.T."/>
            <person name="Winkler M.E."/>
        </authorList>
    </citation>
    <scope>NUCLEOTIDE SEQUENCE</scope>
</reference>
<keyword evidence="2" id="KW-0663">Pyridoxal phosphate</keyword>
<accession>A0A381XTU9</accession>
<dbReference type="SUPFAM" id="SSF53383">
    <property type="entry name" value="PLP-dependent transferases"/>
    <property type="match status" value="1"/>
</dbReference>
<dbReference type="GO" id="GO:0005739">
    <property type="term" value="C:mitochondrion"/>
    <property type="evidence" value="ECO:0007669"/>
    <property type="project" value="TreeGrafter"/>
</dbReference>
<dbReference type="GO" id="GO:0030170">
    <property type="term" value="F:pyridoxal phosphate binding"/>
    <property type="evidence" value="ECO:0007669"/>
    <property type="project" value="InterPro"/>
</dbReference>
<dbReference type="GO" id="GO:0008483">
    <property type="term" value="F:transaminase activity"/>
    <property type="evidence" value="ECO:0007669"/>
    <property type="project" value="InterPro"/>
</dbReference>
<organism evidence="3">
    <name type="scientific">marine metagenome</name>
    <dbReference type="NCBI Taxonomy" id="408172"/>
    <lineage>
        <taxon>unclassified sequences</taxon>
        <taxon>metagenomes</taxon>
        <taxon>ecological metagenomes</taxon>
    </lineage>
</organism>
<proteinExistence type="inferred from homology"/>
<dbReference type="InterPro" id="IPR015422">
    <property type="entry name" value="PyrdxlP-dep_Trfase_small"/>
</dbReference>
<evidence type="ECO:0000256" key="2">
    <source>
        <dbReference type="ARBA" id="ARBA00022898"/>
    </source>
</evidence>
<protein>
    <recommendedName>
        <fullName evidence="4">Aspartate aminotransferase family protein</fullName>
    </recommendedName>
</protein>
<dbReference type="InterPro" id="IPR015421">
    <property type="entry name" value="PyrdxlP-dep_Trfase_major"/>
</dbReference>
<dbReference type="EMBL" id="UINC01016350">
    <property type="protein sequence ID" value="SVA68135.1"/>
    <property type="molecule type" value="Genomic_DNA"/>
</dbReference>
<dbReference type="Gene3D" id="3.90.1150.10">
    <property type="entry name" value="Aspartate Aminotransferase, domain 1"/>
    <property type="match status" value="1"/>
</dbReference>
<dbReference type="Gene3D" id="3.40.640.10">
    <property type="entry name" value="Type I PLP-dependent aspartate aminotransferase-like (Major domain)"/>
    <property type="match status" value="1"/>
</dbReference>
<dbReference type="AlphaFoldDB" id="A0A381XTU9"/>
<dbReference type="PANTHER" id="PTHR45688:SF13">
    <property type="entry name" value="ALANINE--GLYOXYLATE AMINOTRANSFERASE 2-LIKE"/>
    <property type="match status" value="1"/>
</dbReference>
<gene>
    <name evidence="3" type="ORF">METZ01_LOCUS120989</name>
</gene>
<dbReference type="InterPro" id="IPR015424">
    <property type="entry name" value="PyrdxlP-dep_Trfase"/>
</dbReference>